<feature type="compositionally biased region" description="Basic residues" evidence="1">
    <location>
        <begin position="122"/>
        <end position="137"/>
    </location>
</feature>
<proteinExistence type="predicted"/>
<feature type="region of interest" description="Disordered" evidence="1">
    <location>
        <begin position="1"/>
        <end position="171"/>
    </location>
</feature>
<comment type="caution">
    <text evidence="2">The sequence shown here is derived from an EMBL/GenBank/DDBJ whole genome shotgun (WGS) entry which is preliminary data.</text>
</comment>
<evidence type="ECO:0000313" key="2">
    <source>
        <dbReference type="EMBL" id="MPM86340.1"/>
    </source>
</evidence>
<dbReference type="EMBL" id="VSSQ01034407">
    <property type="protein sequence ID" value="MPM86340.1"/>
    <property type="molecule type" value="Genomic_DNA"/>
</dbReference>
<dbReference type="AlphaFoldDB" id="A0A645D9Y7"/>
<gene>
    <name evidence="2" type="ORF">SDC9_133429</name>
</gene>
<feature type="compositionally biased region" description="Basic and acidic residues" evidence="1">
    <location>
        <begin position="73"/>
        <end position="95"/>
    </location>
</feature>
<sequence>MGGNPLHQDGFPVYQAHYGQPGRGLRPLPRRQRLARVEEQDDGQGQTRRDEPLRDGVRHRRRAHLRLLGTVDGSERQDQGRPPEARRVAGHEKPLHRGRRRLCGRQLPDLEGVPRQDDLQRTGRRPPHPARRQRQGLHGKDHDRPEPQEAQGRLQLRLRLRDRGLLPEHRH</sequence>
<feature type="compositionally biased region" description="Basic and acidic residues" evidence="1">
    <location>
        <begin position="112"/>
        <end position="121"/>
    </location>
</feature>
<protein>
    <submittedName>
        <fullName evidence="2">Uncharacterized protein</fullName>
    </submittedName>
</protein>
<feature type="compositionally biased region" description="Basic and acidic residues" evidence="1">
    <location>
        <begin position="47"/>
        <end position="56"/>
    </location>
</feature>
<name>A0A645D9Y7_9ZZZZ</name>
<evidence type="ECO:0000256" key="1">
    <source>
        <dbReference type="SAM" id="MobiDB-lite"/>
    </source>
</evidence>
<reference evidence="2" key="1">
    <citation type="submission" date="2019-08" db="EMBL/GenBank/DDBJ databases">
        <authorList>
            <person name="Kucharzyk K."/>
            <person name="Murdoch R.W."/>
            <person name="Higgins S."/>
            <person name="Loffler F."/>
        </authorList>
    </citation>
    <scope>NUCLEOTIDE SEQUENCE</scope>
</reference>
<feature type="compositionally biased region" description="Basic and acidic residues" evidence="1">
    <location>
        <begin position="138"/>
        <end position="147"/>
    </location>
</feature>
<accession>A0A645D9Y7</accession>
<organism evidence="2">
    <name type="scientific">bioreactor metagenome</name>
    <dbReference type="NCBI Taxonomy" id="1076179"/>
    <lineage>
        <taxon>unclassified sequences</taxon>
        <taxon>metagenomes</taxon>
        <taxon>ecological metagenomes</taxon>
    </lineage>
</organism>
<feature type="compositionally biased region" description="Basic and acidic residues" evidence="1">
    <location>
        <begin position="159"/>
        <end position="171"/>
    </location>
</feature>